<dbReference type="AlphaFoldDB" id="A5FMC3"/>
<dbReference type="KEGG" id="fjo:Fjoh_0609"/>
<gene>
    <name evidence="2" type="ordered locus">Fjoh_0609</name>
</gene>
<evidence type="ECO:0000313" key="2">
    <source>
        <dbReference type="EMBL" id="ABQ03644.1"/>
    </source>
</evidence>
<dbReference type="OrthoDB" id="2972467at2"/>
<organism evidence="2 3">
    <name type="scientific">Flavobacterium johnsoniae (strain ATCC 17061 / DSM 2064 / JCM 8514 / BCRC 14874 / CCUG 350202 / NBRC 14942 / NCIMB 11054 / UW101)</name>
    <name type="common">Cytophaga johnsonae</name>
    <dbReference type="NCBI Taxonomy" id="376686"/>
    <lineage>
        <taxon>Bacteria</taxon>
        <taxon>Pseudomonadati</taxon>
        <taxon>Bacteroidota</taxon>
        <taxon>Flavobacteriia</taxon>
        <taxon>Flavobacteriales</taxon>
        <taxon>Flavobacteriaceae</taxon>
        <taxon>Flavobacterium</taxon>
    </lineage>
</organism>
<dbReference type="Proteomes" id="UP000006694">
    <property type="component" value="Chromosome"/>
</dbReference>
<reference evidence="2 3" key="1">
    <citation type="journal article" date="2009" name="Appl. Environ. Microbiol.">
        <title>Novel features of the polysaccharide-digesting gliding bacterium Flavobacterium johnsoniae as revealed by genome sequence analysis.</title>
        <authorList>
            <person name="McBride M.J."/>
            <person name="Xie G."/>
            <person name="Martens E.C."/>
            <person name="Lapidus A."/>
            <person name="Henrissat B."/>
            <person name="Rhodes R.G."/>
            <person name="Goltsman E."/>
            <person name="Wang W."/>
            <person name="Xu J."/>
            <person name="Hunnicutt D.W."/>
            <person name="Staroscik A.M."/>
            <person name="Hoover T.R."/>
            <person name="Cheng Y.Q."/>
            <person name="Stein J.L."/>
        </authorList>
    </citation>
    <scope>NUCLEOTIDE SEQUENCE [LARGE SCALE GENOMIC DNA]</scope>
    <source>
        <strain evidence="3">ATCC 17061 / DSM 2064 / JCM 8514 / BCRC 14874 / CCUG 350202 / NBRC 14942 / NCIMB 11054 / UW101</strain>
    </source>
</reference>
<protein>
    <submittedName>
        <fullName evidence="2">Uncharacterized protein</fullName>
    </submittedName>
</protein>
<feature type="compositionally biased region" description="Basic and acidic residues" evidence="1">
    <location>
        <begin position="1"/>
        <end position="28"/>
    </location>
</feature>
<dbReference type="EMBL" id="CP000685">
    <property type="protein sequence ID" value="ABQ03644.1"/>
    <property type="molecule type" value="Genomic_DNA"/>
</dbReference>
<evidence type="ECO:0000313" key="3">
    <source>
        <dbReference type="Proteomes" id="UP000006694"/>
    </source>
</evidence>
<dbReference type="HOGENOM" id="CLU_833540_0_0_10"/>
<name>A5FMC3_FLAJ1</name>
<keyword evidence="3" id="KW-1185">Reference proteome</keyword>
<dbReference type="Gene3D" id="2.180.10.10">
    <property type="entry name" value="RHS repeat-associated core"/>
    <property type="match status" value="1"/>
</dbReference>
<feature type="region of interest" description="Disordered" evidence="1">
    <location>
        <begin position="308"/>
        <end position="333"/>
    </location>
</feature>
<sequence length="333" mass="37675">MLVPNRHESSKDYRYGFQGQEKDDEIRGGEGNSINYTFRMHDPRIGRFFAVDPLFREYAYNSPYSFSENRVMDGVEREGLEVENINAYLKAKKYGVDALEIKKMDDGMGNVSSQLYSLRTLGITPSEFANLRDTFLNAPQTFTNNFMATYKPVQKANSNILSPGDEIGINLQPATPFPIFVRVMNVVKKDNSFEMTFATLEGHTDAGYITFSGVFNKRTGQMDINIFNETRENLAMAYPLDLGRGAQILQWKIVMKNIAKAIQQDPKNNNTVIEITKHIEEYEYDESGTGGKGKLVESITEQIDIPKKPSIPAKTTKIKNTKSDYDIQDGDGF</sequence>
<feature type="region of interest" description="Disordered" evidence="1">
    <location>
        <begin position="1"/>
        <end position="29"/>
    </location>
</feature>
<dbReference type="eggNOG" id="COG3209">
    <property type="taxonomic scope" value="Bacteria"/>
</dbReference>
<proteinExistence type="predicted"/>
<accession>A5FMC3</accession>
<evidence type="ECO:0000256" key="1">
    <source>
        <dbReference type="SAM" id="MobiDB-lite"/>
    </source>
</evidence>
<dbReference type="STRING" id="376686.Fjoh_0609"/>